<gene>
    <name evidence="5" type="ORF">A2968_05225</name>
</gene>
<dbReference type="InterPro" id="IPR052379">
    <property type="entry name" value="Type_VII_TA_RNase"/>
</dbReference>
<dbReference type="GO" id="GO:0110001">
    <property type="term" value="C:toxin-antitoxin complex"/>
    <property type="evidence" value="ECO:0007669"/>
    <property type="project" value="InterPro"/>
</dbReference>
<dbReference type="GO" id="GO:0004540">
    <property type="term" value="F:RNA nuclease activity"/>
    <property type="evidence" value="ECO:0007669"/>
    <property type="project" value="InterPro"/>
</dbReference>
<dbReference type="InterPro" id="IPR037038">
    <property type="entry name" value="HepT-like_sf"/>
</dbReference>
<organism evidence="5 6">
    <name type="scientific">Candidatus Gottesmanbacteria bacterium RIFCSPLOWO2_01_FULL_42_22</name>
    <dbReference type="NCBI Taxonomy" id="1798391"/>
    <lineage>
        <taxon>Bacteria</taxon>
        <taxon>Candidatus Gottesmaniibacteriota</taxon>
    </lineage>
</organism>
<keyword evidence="2" id="KW-0540">Nuclease</keyword>
<dbReference type="AlphaFoldDB" id="A0A1F6BJU0"/>
<comment type="similarity">
    <text evidence="4">Belongs to the HepT RNase toxin family.</text>
</comment>
<dbReference type="PANTHER" id="PTHR33397">
    <property type="entry name" value="UPF0331 PROTEIN YUTE"/>
    <property type="match status" value="1"/>
</dbReference>
<comment type="caution">
    <text evidence="5">The sequence shown here is derived from an EMBL/GenBank/DDBJ whole genome shotgun (WGS) entry which is preliminary data.</text>
</comment>
<evidence type="ECO:0000256" key="2">
    <source>
        <dbReference type="ARBA" id="ARBA00022722"/>
    </source>
</evidence>
<evidence type="ECO:0000256" key="4">
    <source>
        <dbReference type="ARBA" id="ARBA00024207"/>
    </source>
</evidence>
<protein>
    <recommendedName>
        <fullName evidence="7">DUF86 domain-containing protein</fullName>
    </recommendedName>
</protein>
<dbReference type="EMBL" id="MFJU01000004">
    <property type="protein sequence ID" value="OGG37206.1"/>
    <property type="molecule type" value="Genomic_DNA"/>
</dbReference>
<accession>A0A1F6BJU0</accession>
<dbReference type="PANTHER" id="PTHR33397:SF5">
    <property type="entry name" value="RNASE YUTE-RELATED"/>
    <property type="match status" value="1"/>
</dbReference>
<evidence type="ECO:0000256" key="1">
    <source>
        <dbReference type="ARBA" id="ARBA00022649"/>
    </source>
</evidence>
<dbReference type="Pfam" id="PF01934">
    <property type="entry name" value="HepT-like"/>
    <property type="match status" value="1"/>
</dbReference>
<sequence>MDTIDRINIRLKSLKEYVVFLEKYQGIAAAVLEKDLEKRGFIGHYLHLSAEIVIDISNLLNAEYKFRPAQDASESILILGEEGVIEKDFAKHFSKIAGFRNILIHEYLKIDYKIVADNLNKYLADFEKFARQVAKYLT</sequence>
<evidence type="ECO:0000313" key="5">
    <source>
        <dbReference type="EMBL" id="OGG37206.1"/>
    </source>
</evidence>
<dbReference type="STRING" id="1798391.A2968_05225"/>
<dbReference type="Proteomes" id="UP000176228">
    <property type="component" value="Unassembled WGS sequence"/>
</dbReference>
<dbReference type="InterPro" id="IPR008201">
    <property type="entry name" value="HepT-like"/>
</dbReference>
<proteinExistence type="inferred from homology"/>
<keyword evidence="3" id="KW-0378">Hydrolase</keyword>
<dbReference type="NCBIfam" id="NF047751">
    <property type="entry name" value="HepT_toxin"/>
    <property type="match status" value="1"/>
</dbReference>
<dbReference type="GO" id="GO:0016787">
    <property type="term" value="F:hydrolase activity"/>
    <property type="evidence" value="ECO:0007669"/>
    <property type="project" value="UniProtKB-KW"/>
</dbReference>
<keyword evidence="1" id="KW-1277">Toxin-antitoxin system</keyword>
<reference evidence="5 6" key="1">
    <citation type="journal article" date="2016" name="Nat. Commun.">
        <title>Thousands of microbial genomes shed light on interconnected biogeochemical processes in an aquifer system.</title>
        <authorList>
            <person name="Anantharaman K."/>
            <person name="Brown C.T."/>
            <person name="Hug L.A."/>
            <person name="Sharon I."/>
            <person name="Castelle C.J."/>
            <person name="Probst A.J."/>
            <person name="Thomas B.C."/>
            <person name="Singh A."/>
            <person name="Wilkins M.J."/>
            <person name="Karaoz U."/>
            <person name="Brodie E.L."/>
            <person name="Williams K.H."/>
            <person name="Hubbard S.S."/>
            <person name="Banfield J.F."/>
        </authorList>
    </citation>
    <scope>NUCLEOTIDE SEQUENCE [LARGE SCALE GENOMIC DNA]</scope>
</reference>
<evidence type="ECO:0000313" key="6">
    <source>
        <dbReference type="Proteomes" id="UP000176228"/>
    </source>
</evidence>
<dbReference type="Gene3D" id="1.20.120.580">
    <property type="entry name" value="bsu32300-like"/>
    <property type="match status" value="1"/>
</dbReference>
<name>A0A1F6BJU0_9BACT</name>
<evidence type="ECO:0008006" key="7">
    <source>
        <dbReference type="Google" id="ProtNLM"/>
    </source>
</evidence>
<evidence type="ECO:0000256" key="3">
    <source>
        <dbReference type="ARBA" id="ARBA00022801"/>
    </source>
</evidence>